<evidence type="ECO:0000313" key="3">
    <source>
        <dbReference type="Proteomes" id="UP000199341"/>
    </source>
</evidence>
<gene>
    <name evidence="2" type="ORF">SAMN05216259_11087</name>
</gene>
<reference evidence="2 3" key="1">
    <citation type="submission" date="2016-10" db="EMBL/GenBank/DDBJ databases">
        <authorList>
            <person name="de Groot N.N."/>
        </authorList>
    </citation>
    <scope>NUCLEOTIDE SEQUENCE [LARGE SCALE GENOMIC DNA]</scope>
    <source>
        <strain evidence="2 3">CGMCC 4.2022</strain>
    </source>
</reference>
<dbReference type="EMBL" id="FNIE01000010">
    <property type="protein sequence ID" value="SDO50194.1"/>
    <property type="molecule type" value="Genomic_DNA"/>
</dbReference>
<protein>
    <submittedName>
        <fullName evidence="2">Uncharacterized protein</fullName>
    </submittedName>
</protein>
<keyword evidence="3" id="KW-1185">Reference proteome</keyword>
<evidence type="ECO:0000256" key="1">
    <source>
        <dbReference type="SAM" id="MobiDB-lite"/>
    </source>
</evidence>
<dbReference type="Proteomes" id="UP000199341">
    <property type="component" value="Unassembled WGS sequence"/>
</dbReference>
<dbReference type="STRING" id="310781.SAMN05216259_11087"/>
<feature type="region of interest" description="Disordered" evidence="1">
    <location>
        <begin position="1"/>
        <end position="29"/>
    </location>
</feature>
<sequence>MTTSDQPGRAPGSGAPAAAGAPGAPADGPPQLRSLPRWVRWTVLPLLVLVPLGYMIISAEQSRASGNDPLQNRAGRQLTQVYPPRVTQRIYQVPVPVGSRFTRYLEQNSWDTSVLYTEFLTTPGGLDTFLAQVGTSRTALVPGKVTMNAAQCKATGWHFGSGRAWAGVVLKAPGDRPDHDITVDMTHPDSPRVYVVSTVNFQHGFGGG</sequence>
<evidence type="ECO:0000313" key="2">
    <source>
        <dbReference type="EMBL" id="SDO50194.1"/>
    </source>
</evidence>
<accession>A0A1H0K2T4</accession>
<proteinExistence type="predicted"/>
<organism evidence="2 3">
    <name type="scientific">Actinacidiphila guanduensis</name>
    <dbReference type="NCBI Taxonomy" id="310781"/>
    <lineage>
        <taxon>Bacteria</taxon>
        <taxon>Bacillati</taxon>
        <taxon>Actinomycetota</taxon>
        <taxon>Actinomycetes</taxon>
        <taxon>Kitasatosporales</taxon>
        <taxon>Streptomycetaceae</taxon>
        <taxon>Actinacidiphila</taxon>
    </lineage>
</organism>
<feature type="compositionally biased region" description="Low complexity" evidence="1">
    <location>
        <begin position="7"/>
        <end position="29"/>
    </location>
</feature>
<dbReference type="AlphaFoldDB" id="A0A1H0K2T4"/>
<name>A0A1H0K2T4_9ACTN</name>
<dbReference type="RefSeq" id="WP_245771585.1">
    <property type="nucleotide sequence ID" value="NZ_FNIE01000010.1"/>
</dbReference>